<evidence type="ECO:0000313" key="1">
    <source>
        <dbReference type="EMBL" id="NJX17654.1"/>
    </source>
</evidence>
<proteinExistence type="predicted"/>
<feature type="non-terminal residue" evidence="1">
    <location>
        <position position="1"/>
    </location>
</feature>
<organism evidence="1 2">
    <name type="scientific">Tamlana crocina</name>
    <dbReference type="NCBI Taxonomy" id="393006"/>
    <lineage>
        <taxon>Bacteria</taxon>
        <taxon>Pseudomonadati</taxon>
        <taxon>Bacteroidota</taxon>
        <taxon>Flavobacteriia</taxon>
        <taxon>Flavobacteriales</taxon>
        <taxon>Flavobacteriaceae</taxon>
        <taxon>Tamlana</taxon>
    </lineage>
</organism>
<dbReference type="Proteomes" id="UP000760545">
    <property type="component" value="Unassembled WGS sequence"/>
</dbReference>
<comment type="caution">
    <text evidence="1">The sequence shown here is derived from an EMBL/GenBank/DDBJ whole genome shotgun (WGS) entry which is preliminary data.</text>
</comment>
<sequence>PMIKQRFGDKVKFNRYGTKKGLLSRFGAQIIGDVVDSIEERAAYARFGL</sequence>
<name>A0ABX1DKX9_9FLAO</name>
<keyword evidence="2" id="KW-1185">Reference proteome</keyword>
<evidence type="ECO:0000313" key="2">
    <source>
        <dbReference type="Proteomes" id="UP000760545"/>
    </source>
</evidence>
<accession>A0ABX1DKX9</accession>
<gene>
    <name evidence="1" type="ORF">HC176_19480</name>
</gene>
<protein>
    <submittedName>
        <fullName evidence="1">S49 family peptidase</fullName>
    </submittedName>
</protein>
<dbReference type="EMBL" id="JAAVJS010000909">
    <property type="protein sequence ID" value="NJX17654.1"/>
    <property type="molecule type" value="Genomic_DNA"/>
</dbReference>
<reference evidence="1 2" key="1">
    <citation type="submission" date="2020-03" db="EMBL/GenBank/DDBJ databases">
        <title>Tamlana sp. nov, isolated from XXX.</title>
        <authorList>
            <person name="Cao W.R."/>
        </authorList>
    </citation>
    <scope>NUCLEOTIDE SEQUENCE [LARGE SCALE GENOMIC DNA]</scope>
    <source>
        <strain evidence="1 2">HST1-43</strain>
    </source>
</reference>